<comment type="catalytic activity">
    <reaction evidence="3">
        <text>N(6)-acetyl-L-lysyl-[protein] + NAD(+) + H2O = 2''-O-acetyl-ADP-D-ribose + nicotinamide + L-lysyl-[protein]</text>
        <dbReference type="Rhea" id="RHEA:43636"/>
        <dbReference type="Rhea" id="RHEA-COMP:9752"/>
        <dbReference type="Rhea" id="RHEA-COMP:10731"/>
        <dbReference type="ChEBI" id="CHEBI:15377"/>
        <dbReference type="ChEBI" id="CHEBI:17154"/>
        <dbReference type="ChEBI" id="CHEBI:29969"/>
        <dbReference type="ChEBI" id="CHEBI:57540"/>
        <dbReference type="ChEBI" id="CHEBI:61930"/>
        <dbReference type="ChEBI" id="CHEBI:83767"/>
        <dbReference type="EC" id="2.3.1.286"/>
    </reaction>
</comment>
<feature type="domain" description="Deacetylase sirtuin-type" evidence="5">
    <location>
        <begin position="1"/>
        <end position="232"/>
    </location>
</feature>
<dbReference type="Pfam" id="PF02146">
    <property type="entry name" value="SIR2"/>
    <property type="match status" value="1"/>
</dbReference>
<evidence type="ECO:0000256" key="2">
    <source>
        <dbReference type="ARBA" id="ARBA00023027"/>
    </source>
</evidence>
<feature type="binding site" evidence="3">
    <location>
        <begin position="174"/>
        <end position="176"/>
    </location>
    <ligand>
        <name>NAD(+)</name>
        <dbReference type="ChEBI" id="CHEBI:57540"/>
    </ligand>
</feature>
<comment type="caution">
    <text evidence="3 4">Lacks conserved residue(s) required for the propagation of feature annotation.</text>
</comment>
<dbReference type="PROSITE" id="PS50305">
    <property type="entry name" value="SIRTUIN"/>
    <property type="match status" value="1"/>
</dbReference>
<keyword evidence="2 3" id="KW-0520">NAD</keyword>
<dbReference type="Gene3D" id="3.40.50.1220">
    <property type="entry name" value="TPP-binding domain"/>
    <property type="match status" value="1"/>
</dbReference>
<organism evidence="6 7">
    <name type="scientific">Bacteroides eggerthii</name>
    <dbReference type="NCBI Taxonomy" id="28111"/>
    <lineage>
        <taxon>Bacteria</taxon>
        <taxon>Pseudomonadati</taxon>
        <taxon>Bacteroidota</taxon>
        <taxon>Bacteroidia</taxon>
        <taxon>Bacteroidales</taxon>
        <taxon>Bacteroidaceae</taxon>
        <taxon>Bacteroides</taxon>
    </lineage>
</organism>
<dbReference type="EMBL" id="JAUDCF010000002">
    <property type="protein sequence ID" value="MDM8144681.1"/>
    <property type="molecule type" value="Genomic_DNA"/>
</dbReference>
<feature type="binding site" evidence="3">
    <location>
        <position position="218"/>
    </location>
    <ligand>
        <name>NAD(+)</name>
        <dbReference type="ChEBI" id="CHEBI:57540"/>
    </ligand>
</feature>
<accession>A0ABT7U498</accession>
<proteinExistence type="inferred from homology"/>
<feature type="active site" description="Proton acceptor" evidence="3">
    <location>
        <position position="104"/>
    </location>
</feature>
<dbReference type="InterPro" id="IPR050134">
    <property type="entry name" value="NAD-dep_sirtuin_deacylases"/>
</dbReference>
<comment type="domain">
    <text evidence="3">2 residues (Tyr-53 and Arg-56) present in a large hydrophobic pocket are probably involved in substrate specificity. They are important for desuccinylation activity, but dispensable for deacetylation activity.</text>
</comment>
<comment type="subcellular location">
    <subcellularLocation>
        <location evidence="3">Cytoplasm</location>
    </subcellularLocation>
</comment>
<dbReference type="InterPro" id="IPR026590">
    <property type="entry name" value="Ssirtuin_cat_dom"/>
</dbReference>
<keyword evidence="7" id="KW-1185">Reference proteome</keyword>
<evidence type="ECO:0000256" key="1">
    <source>
        <dbReference type="ARBA" id="ARBA00022679"/>
    </source>
</evidence>
<gene>
    <name evidence="3" type="primary">cobB</name>
    <name evidence="6" type="ORF">QUW02_01850</name>
</gene>
<dbReference type="Proteomes" id="UP001228403">
    <property type="component" value="Unassembled WGS sequence"/>
</dbReference>
<feature type="binding site" evidence="3">
    <location>
        <begin position="86"/>
        <end position="89"/>
    </location>
    <ligand>
        <name>NAD(+)</name>
        <dbReference type="ChEBI" id="CHEBI:57540"/>
    </ligand>
</feature>
<evidence type="ECO:0000259" key="5">
    <source>
        <dbReference type="PROSITE" id="PS50305"/>
    </source>
</evidence>
<dbReference type="EC" id="2.3.1.286" evidence="3"/>
<dbReference type="InterPro" id="IPR027546">
    <property type="entry name" value="Sirtuin_class_III"/>
</dbReference>
<dbReference type="InterPro" id="IPR026591">
    <property type="entry name" value="Sirtuin_cat_small_dom_sf"/>
</dbReference>
<comment type="catalytic activity">
    <reaction evidence="3">
        <text>N(6)-succinyl-L-lysyl-[protein] + NAD(+) + H2O = 2''-O-succinyl-ADP-D-ribose + nicotinamide + L-lysyl-[protein]</text>
        <dbReference type="Rhea" id="RHEA:47668"/>
        <dbReference type="Rhea" id="RHEA-COMP:9752"/>
        <dbReference type="Rhea" id="RHEA-COMP:11877"/>
        <dbReference type="ChEBI" id="CHEBI:15377"/>
        <dbReference type="ChEBI" id="CHEBI:17154"/>
        <dbReference type="ChEBI" id="CHEBI:29969"/>
        <dbReference type="ChEBI" id="CHEBI:57540"/>
        <dbReference type="ChEBI" id="CHEBI:87830"/>
        <dbReference type="ChEBI" id="CHEBI:87832"/>
    </reaction>
</comment>
<dbReference type="SUPFAM" id="SSF52467">
    <property type="entry name" value="DHS-like NAD/FAD-binding domain"/>
    <property type="match status" value="1"/>
</dbReference>
<dbReference type="HAMAP" id="MF_01121">
    <property type="entry name" value="Sirtuin_ClassIII"/>
    <property type="match status" value="1"/>
</dbReference>
<comment type="function">
    <text evidence="3">NAD-dependent lysine deacetylase and desuccinylase that specifically removes acetyl and succinyl groups on target proteins. Modulates the activities of several proteins which are inactive in their acylated form.</text>
</comment>
<sequence>MKKIVVLTGAGMSAESGITTFRDSNGLWEQFRVEDVASIEGYERNPQLVLQFYNDRRRQLADVEPCAGHRQLAEMERDYQMVIVTQNVDNLHERAGSTNVIHLHGELTKATSSRNPNDARCIVDIPVDHEIRWGDQAKDGSQLRPFIVWFGEPVPMIEKAIKEVQTADIFVIIGTSLNVYPAAGLIHYVSPSVPVYLIDPKPVETHGARGIQFIQKGASEGVAELIDLLKNPKTAL</sequence>
<feature type="binding site" evidence="3">
    <location>
        <position position="53"/>
    </location>
    <ligand>
        <name>substrate</name>
    </ligand>
</feature>
<evidence type="ECO:0000256" key="4">
    <source>
        <dbReference type="PROSITE-ProRule" id="PRU00236"/>
    </source>
</evidence>
<comment type="caution">
    <text evidence="6">The sequence shown here is derived from an EMBL/GenBank/DDBJ whole genome shotgun (WGS) entry which is preliminary data.</text>
</comment>
<keyword evidence="1" id="KW-0808">Transferase</keyword>
<keyword evidence="3" id="KW-0963">Cytoplasm</keyword>
<protein>
    <recommendedName>
        <fullName evidence="3">NAD-dependent protein deacylase</fullName>
        <ecNumber evidence="3">2.3.1.286</ecNumber>
    </recommendedName>
    <alternativeName>
        <fullName evidence="3">Regulatory protein SIR2 homolog</fullName>
    </alternativeName>
</protein>
<comment type="similarity">
    <text evidence="3">Belongs to the sirtuin family. Class III subfamily.</text>
</comment>
<evidence type="ECO:0000256" key="3">
    <source>
        <dbReference type="HAMAP-Rule" id="MF_01121"/>
    </source>
</evidence>
<feature type="binding site" evidence="3">
    <location>
        <begin position="9"/>
        <end position="28"/>
    </location>
    <ligand>
        <name>NAD(+)</name>
        <dbReference type="ChEBI" id="CHEBI:57540"/>
    </ligand>
</feature>
<reference evidence="7" key="1">
    <citation type="submission" date="2023-07" db="EMBL/GenBank/DDBJ databases">
        <title>Identification and characterization of horizontal gene transfer across gut microbiota members of farm animals based on homology search.</title>
        <authorList>
            <person name="Schwarzerova J."/>
            <person name="Nykrynova M."/>
            <person name="Jureckova K."/>
            <person name="Cejkova D."/>
            <person name="Rychlik I."/>
        </authorList>
    </citation>
    <scope>NUCLEOTIDE SEQUENCE [LARGE SCALE GENOMIC DNA]</scope>
    <source>
        <strain evidence="7">ET4</strain>
    </source>
</reference>
<dbReference type="InterPro" id="IPR029035">
    <property type="entry name" value="DHS-like_NAD/FAD-binding_dom"/>
</dbReference>
<evidence type="ECO:0000313" key="7">
    <source>
        <dbReference type="Proteomes" id="UP001228403"/>
    </source>
</evidence>
<feature type="binding site" evidence="3">
    <location>
        <position position="56"/>
    </location>
    <ligand>
        <name>substrate</name>
    </ligand>
</feature>
<dbReference type="PANTHER" id="PTHR11085:SF4">
    <property type="entry name" value="NAD-DEPENDENT PROTEIN DEACYLASE"/>
    <property type="match status" value="1"/>
</dbReference>
<evidence type="ECO:0000313" key="6">
    <source>
        <dbReference type="EMBL" id="MDM8144681.1"/>
    </source>
</evidence>
<dbReference type="InterPro" id="IPR003000">
    <property type="entry name" value="Sirtuin"/>
</dbReference>
<dbReference type="Gene3D" id="3.30.1600.10">
    <property type="entry name" value="SIR2/SIRT2 'Small Domain"/>
    <property type="match status" value="1"/>
</dbReference>
<dbReference type="CDD" id="cd01412">
    <property type="entry name" value="SIRT5_Af1_CobB"/>
    <property type="match status" value="1"/>
</dbReference>
<name>A0ABT7U498_9BACE</name>
<dbReference type="PANTHER" id="PTHR11085">
    <property type="entry name" value="NAD-DEPENDENT PROTEIN DEACYLASE SIRTUIN-5, MITOCHONDRIAL-RELATED"/>
    <property type="match status" value="1"/>
</dbReference>